<dbReference type="AlphaFoldDB" id="A0A2S3ZZV1"/>
<dbReference type="PANTHER" id="PTHR33055">
    <property type="entry name" value="TRANSPOSASE FOR INSERTION SEQUENCE ELEMENT IS1111A"/>
    <property type="match status" value="1"/>
</dbReference>
<gene>
    <name evidence="3" type="ORF">CVS27_02760</name>
</gene>
<feature type="domain" description="Transposase IS110-like N-terminal" evidence="1">
    <location>
        <begin position="16"/>
        <end position="162"/>
    </location>
</feature>
<protein>
    <submittedName>
        <fullName evidence="3">IS110 family transposase</fullName>
    </submittedName>
</protein>
<dbReference type="Pfam" id="PF01548">
    <property type="entry name" value="DEDD_Tnp_IS110"/>
    <property type="match status" value="1"/>
</dbReference>
<accession>A0A2S3ZZV1</accession>
<dbReference type="EMBL" id="PPXC01000002">
    <property type="protein sequence ID" value="POH74805.1"/>
    <property type="molecule type" value="Genomic_DNA"/>
</dbReference>
<dbReference type="GO" id="GO:0004803">
    <property type="term" value="F:transposase activity"/>
    <property type="evidence" value="ECO:0007669"/>
    <property type="project" value="InterPro"/>
</dbReference>
<dbReference type="Proteomes" id="UP000237061">
    <property type="component" value="Unassembled WGS sequence"/>
</dbReference>
<organism evidence="3 4">
    <name type="scientific">Arthrobacter glacialis</name>
    <dbReference type="NCBI Taxonomy" id="1664"/>
    <lineage>
        <taxon>Bacteria</taxon>
        <taxon>Bacillati</taxon>
        <taxon>Actinomycetota</taxon>
        <taxon>Actinomycetes</taxon>
        <taxon>Micrococcales</taxon>
        <taxon>Micrococcaceae</taxon>
        <taxon>Arthrobacter</taxon>
    </lineage>
</organism>
<comment type="caution">
    <text evidence="3">The sequence shown here is derived from an EMBL/GenBank/DDBJ whole genome shotgun (WGS) entry which is preliminary data.</text>
</comment>
<name>A0A2S3ZZV1_ARTGL</name>
<feature type="domain" description="Transposase IS116/IS110/IS902 C-terminal" evidence="2">
    <location>
        <begin position="235"/>
        <end position="317"/>
    </location>
</feature>
<reference evidence="3 4" key="1">
    <citation type="submission" date="2018-01" db="EMBL/GenBank/DDBJ databases">
        <title>Arthrobacter sp. nov., from glaciers in China.</title>
        <authorList>
            <person name="Liu Q."/>
            <person name="Xin Y.-H."/>
        </authorList>
    </citation>
    <scope>NUCLEOTIDE SEQUENCE [LARGE SCALE GENOMIC DNA]</scope>
    <source>
        <strain evidence="3 4">HLT2-12-2</strain>
    </source>
</reference>
<dbReference type="NCBIfam" id="NF033542">
    <property type="entry name" value="transpos_IS110"/>
    <property type="match status" value="1"/>
</dbReference>
<sequence>MRGVTILVNKQTRVIAGIDTHADTHHVAVINEYGKPLADREFLAVGSGYQKVVEFIAAFGTVVAVGVEGTGSYGAEIARTLRGEGIRVLEVNRPNRAERRLKGKSDPLDAYQAAQAVLDGRATAIPKAKDGPVECLRMLRAGRNSAMKARTAAINQIKGLLVSAPDRLRAKYRGLGTPALITALQRSRPTGHVADTEYVCLLTLKALATRCHSLSAEIDSADAAMKEILNSYAPMLCDLPGVGTEVASQLLVTVGDNPDRLGSEAQFAALVGVAPVPASSGKTTRHRLSRGGDRNANRALHQMVLVRMSSCQRTKDYVLKRTAEGKSKRETIRCLKRYAAREIYHQITNPQPAPNNADLRQLRTELGITITTAAHALGHWPSKISSLERGIIRNDDLATRYRQWLTDQVAQNTI</sequence>
<dbReference type="GO" id="GO:0003677">
    <property type="term" value="F:DNA binding"/>
    <property type="evidence" value="ECO:0007669"/>
    <property type="project" value="InterPro"/>
</dbReference>
<evidence type="ECO:0000313" key="4">
    <source>
        <dbReference type="Proteomes" id="UP000237061"/>
    </source>
</evidence>
<dbReference type="GO" id="GO:0006313">
    <property type="term" value="P:DNA transposition"/>
    <property type="evidence" value="ECO:0007669"/>
    <property type="project" value="InterPro"/>
</dbReference>
<evidence type="ECO:0000259" key="2">
    <source>
        <dbReference type="Pfam" id="PF02371"/>
    </source>
</evidence>
<evidence type="ECO:0000259" key="1">
    <source>
        <dbReference type="Pfam" id="PF01548"/>
    </source>
</evidence>
<evidence type="ECO:0000313" key="3">
    <source>
        <dbReference type="EMBL" id="POH74805.1"/>
    </source>
</evidence>
<proteinExistence type="predicted"/>
<keyword evidence="4" id="KW-1185">Reference proteome</keyword>
<dbReference type="Pfam" id="PF02371">
    <property type="entry name" value="Transposase_20"/>
    <property type="match status" value="1"/>
</dbReference>
<dbReference type="PANTHER" id="PTHR33055:SF16">
    <property type="entry name" value="TRANSPOSASE FOR INSERTION SEQUENCE ELEMENT IS1547"/>
    <property type="match status" value="1"/>
</dbReference>
<dbReference type="InterPro" id="IPR003346">
    <property type="entry name" value="Transposase_20"/>
</dbReference>
<dbReference type="InterPro" id="IPR002525">
    <property type="entry name" value="Transp_IS110-like_N"/>
</dbReference>
<dbReference type="InterPro" id="IPR047650">
    <property type="entry name" value="Transpos_IS110"/>
</dbReference>